<dbReference type="GO" id="GO:0008688">
    <property type="term" value="F:3-(3-hydroxyphenyl)propionate hydroxylase activity"/>
    <property type="evidence" value="ECO:0007669"/>
    <property type="project" value="TreeGrafter"/>
</dbReference>
<dbReference type="InterPro" id="IPR050631">
    <property type="entry name" value="PheA/TfdB_FAD_monoxygenase"/>
</dbReference>
<evidence type="ECO:0000313" key="5">
    <source>
        <dbReference type="Proteomes" id="UP000440096"/>
    </source>
</evidence>
<accession>A0A6N7Z349</accession>
<dbReference type="PANTHER" id="PTHR43476">
    <property type="entry name" value="3-(3-HYDROXY-PHENYL)PROPIONATE/3-HYDROXYCINNAMIC ACID HYDROXYLASE"/>
    <property type="match status" value="1"/>
</dbReference>
<protein>
    <submittedName>
        <fullName evidence="4">Bifunctional 3-(3-hydroxy-phenyl)propionate/3-hydroxycinnamic acid hydroxylase</fullName>
    </submittedName>
</protein>
<feature type="compositionally biased region" description="Basic and acidic residues" evidence="2">
    <location>
        <begin position="397"/>
        <end position="409"/>
    </location>
</feature>
<dbReference type="OrthoDB" id="8670884at2"/>
<dbReference type="PRINTS" id="PR00420">
    <property type="entry name" value="RNGMNOXGNASE"/>
</dbReference>
<dbReference type="Proteomes" id="UP000440096">
    <property type="component" value="Unassembled WGS sequence"/>
</dbReference>
<dbReference type="GO" id="GO:0071949">
    <property type="term" value="F:FAD binding"/>
    <property type="evidence" value="ECO:0007669"/>
    <property type="project" value="InterPro"/>
</dbReference>
<evidence type="ECO:0000259" key="3">
    <source>
        <dbReference type="Pfam" id="PF01494"/>
    </source>
</evidence>
<name>A0A6N7Z349_9PSEU</name>
<keyword evidence="5" id="KW-1185">Reference proteome</keyword>
<comment type="caution">
    <text evidence="4">The sequence shown here is derived from an EMBL/GenBank/DDBJ whole genome shotgun (WGS) entry which is preliminary data.</text>
</comment>
<dbReference type="EMBL" id="WMBA01000004">
    <property type="protein sequence ID" value="MTD53266.1"/>
    <property type="molecule type" value="Genomic_DNA"/>
</dbReference>
<evidence type="ECO:0000313" key="4">
    <source>
        <dbReference type="EMBL" id="MTD53266.1"/>
    </source>
</evidence>
<gene>
    <name evidence="4" type="ORF">GKO32_04620</name>
</gene>
<dbReference type="NCBIfam" id="NF004829">
    <property type="entry name" value="PRK06183.1-3"/>
    <property type="match status" value="1"/>
</dbReference>
<reference evidence="4 5" key="1">
    <citation type="submission" date="2019-11" db="EMBL/GenBank/DDBJ databases">
        <title>Draft genome of Amycolatopsis RM579.</title>
        <authorList>
            <person name="Duangmal K."/>
            <person name="Mingma R."/>
        </authorList>
    </citation>
    <scope>NUCLEOTIDE SEQUENCE [LARGE SCALE GENOMIC DNA]</scope>
    <source>
        <strain evidence="4 5">RM579</strain>
    </source>
</reference>
<sequence>MSATVPAAPKPPRNQVDVSPVFRGRRHDRGMTDTEQEMADVAVVGAGPVGLSMAALLARHGLTVVLLDRGRHGVVKPRATHLDDEAVRIMQAMGLTGELEPTFYTPSSFTLYDSTRTPVANSTLGREIGDQAWRRDYMFHQPTFESRMREILGAAPLVRARYGVEVTGVTQDADHAEVTAYDIDSGSTFTVPARYVVGCDGAHSAVARSMGVETEDLHATQRWLVVDLLINEDVGDVDDELHTVAVAPPERTYTFVPTGEHRRRIEFKAFDHESDESLETPETVWRLVERWVTPETAVVERADAYIFAATLATRWRDRRLFLAGDAAHQMPPKAGQGLCSGLRDVANLSWKLAFCLQGRAADTVLDTYYAERAPHTRTWTLISSGIARAIEDLAAGRRPDIEGEQRPDSRPPLGSGLHGTTPPPAGTLSLQPFLTDGTRLDDHLGLSFSVIARADVLAACDERTRATWRELGAVVLDATAARYEEWLTEHDAGAVIIRPDKYVHGTARTATGLAALTAQLDVALGANTTSTTRKEVTA</sequence>
<feature type="region of interest" description="Disordered" evidence="2">
    <location>
        <begin position="397"/>
        <end position="428"/>
    </location>
</feature>
<keyword evidence="1" id="KW-0560">Oxidoreductase</keyword>
<dbReference type="Gene3D" id="3.30.70.2450">
    <property type="match status" value="1"/>
</dbReference>
<dbReference type="PANTHER" id="PTHR43476:SF3">
    <property type="entry name" value="FAD-BINDING MONOOXYGENASE"/>
    <property type="match status" value="1"/>
</dbReference>
<evidence type="ECO:0000256" key="2">
    <source>
        <dbReference type="SAM" id="MobiDB-lite"/>
    </source>
</evidence>
<organism evidence="4 5">
    <name type="scientific">Amycolatopsis pithecellobii</name>
    <dbReference type="NCBI Taxonomy" id="664692"/>
    <lineage>
        <taxon>Bacteria</taxon>
        <taxon>Bacillati</taxon>
        <taxon>Actinomycetota</taxon>
        <taxon>Actinomycetes</taxon>
        <taxon>Pseudonocardiales</taxon>
        <taxon>Pseudonocardiaceae</taxon>
        <taxon>Amycolatopsis</taxon>
    </lineage>
</organism>
<dbReference type="InterPro" id="IPR036188">
    <property type="entry name" value="FAD/NAD-bd_sf"/>
</dbReference>
<feature type="domain" description="FAD-binding" evidence="3">
    <location>
        <begin position="39"/>
        <end position="377"/>
    </location>
</feature>
<dbReference type="GO" id="GO:0019622">
    <property type="term" value="P:3-(3-hydroxy)phenylpropionate catabolic process"/>
    <property type="evidence" value="ECO:0007669"/>
    <property type="project" value="TreeGrafter"/>
</dbReference>
<proteinExistence type="predicted"/>
<dbReference type="Pfam" id="PF01494">
    <property type="entry name" value="FAD_binding_3"/>
    <property type="match status" value="1"/>
</dbReference>
<dbReference type="Gene3D" id="3.50.50.60">
    <property type="entry name" value="FAD/NAD(P)-binding domain"/>
    <property type="match status" value="1"/>
</dbReference>
<evidence type="ECO:0000256" key="1">
    <source>
        <dbReference type="ARBA" id="ARBA00023002"/>
    </source>
</evidence>
<dbReference type="SUPFAM" id="SSF51905">
    <property type="entry name" value="FAD/NAD(P)-binding domain"/>
    <property type="match status" value="1"/>
</dbReference>
<dbReference type="InterPro" id="IPR002938">
    <property type="entry name" value="FAD-bd"/>
</dbReference>
<dbReference type="AlphaFoldDB" id="A0A6N7Z349"/>